<feature type="active site" evidence="6">
    <location>
        <position position="429"/>
    </location>
</feature>
<dbReference type="NCBIfam" id="NF009205">
    <property type="entry name" value="PRK12553.1"/>
    <property type="match status" value="1"/>
</dbReference>
<feature type="active site" evidence="5">
    <location>
        <position position="404"/>
    </location>
</feature>
<comment type="similarity">
    <text evidence="1 8">Belongs to the peptidase S14 family.</text>
</comment>
<evidence type="ECO:0000313" key="9">
    <source>
        <dbReference type="EMBL" id="KAI7732894.1"/>
    </source>
</evidence>
<evidence type="ECO:0000256" key="8">
    <source>
        <dbReference type="RuleBase" id="RU003567"/>
    </source>
</evidence>
<evidence type="ECO:0000256" key="7">
    <source>
        <dbReference type="RuleBase" id="RU000549"/>
    </source>
</evidence>
<dbReference type="PROSITE" id="PS00382">
    <property type="entry name" value="CLP_PROTEASE_HIS"/>
    <property type="match status" value="2"/>
</dbReference>
<dbReference type="SUPFAM" id="SSF52096">
    <property type="entry name" value="ClpP/crotonase"/>
    <property type="match status" value="2"/>
</dbReference>
<feature type="non-terminal residue" evidence="9">
    <location>
        <position position="1"/>
    </location>
</feature>
<dbReference type="PRINTS" id="PR00127">
    <property type="entry name" value="CLPPROTEASEP"/>
</dbReference>
<dbReference type="GO" id="GO:0051117">
    <property type="term" value="F:ATPase binding"/>
    <property type="evidence" value="ECO:0007669"/>
    <property type="project" value="TreeGrafter"/>
</dbReference>
<keyword evidence="2 7" id="KW-0645">Protease</keyword>
<dbReference type="InterPro" id="IPR001907">
    <property type="entry name" value="ClpP"/>
</dbReference>
<reference evidence="9" key="1">
    <citation type="submission" date="2022-06" db="EMBL/GenBank/DDBJ databases">
        <title>Uncovering the hologenomic basis of an extraordinary plant invasion.</title>
        <authorList>
            <person name="Bieker V.C."/>
            <person name="Martin M.D."/>
            <person name="Gilbert T."/>
            <person name="Hodgins K."/>
            <person name="Battlay P."/>
            <person name="Petersen B."/>
            <person name="Wilson J."/>
        </authorList>
    </citation>
    <scope>NUCLEOTIDE SEQUENCE</scope>
    <source>
        <strain evidence="9">AA19_3_7</strain>
        <tissue evidence="9">Leaf</tissue>
    </source>
</reference>
<dbReference type="FunFam" id="3.90.226.10:FF:000001">
    <property type="entry name" value="ATP-dependent Clp protease proteolytic subunit"/>
    <property type="match status" value="2"/>
</dbReference>
<dbReference type="GO" id="GO:0004176">
    <property type="term" value="F:ATP-dependent peptidase activity"/>
    <property type="evidence" value="ECO:0007669"/>
    <property type="project" value="InterPro"/>
</dbReference>
<name>A0AAD5G8Z4_AMBAR</name>
<comment type="caution">
    <text evidence="9">The sequence shown here is derived from an EMBL/GenBank/DDBJ whole genome shotgun (WGS) entry which is preliminary data.</text>
</comment>
<organism evidence="9 10">
    <name type="scientific">Ambrosia artemisiifolia</name>
    <name type="common">Common ragweed</name>
    <dbReference type="NCBI Taxonomy" id="4212"/>
    <lineage>
        <taxon>Eukaryota</taxon>
        <taxon>Viridiplantae</taxon>
        <taxon>Streptophyta</taxon>
        <taxon>Embryophyta</taxon>
        <taxon>Tracheophyta</taxon>
        <taxon>Spermatophyta</taxon>
        <taxon>Magnoliopsida</taxon>
        <taxon>eudicotyledons</taxon>
        <taxon>Gunneridae</taxon>
        <taxon>Pentapetalae</taxon>
        <taxon>asterids</taxon>
        <taxon>campanulids</taxon>
        <taxon>Asterales</taxon>
        <taxon>Asteraceae</taxon>
        <taxon>Asteroideae</taxon>
        <taxon>Heliantheae alliance</taxon>
        <taxon>Heliantheae</taxon>
        <taxon>Ambrosia</taxon>
    </lineage>
</organism>
<evidence type="ECO:0000256" key="6">
    <source>
        <dbReference type="PROSITE-ProRule" id="PRU10086"/>
    </source>
</evidence>
<evidence type="ECO:0000256" key="5">
    <source>
        <dbReference type="PROSITE-ProRule" id="PRU10085"/>
    </source>
</evidence>
<evidence type="ECO:0000256" key="3">
    <source>
        <dbReference type="ARBA" id="ARBA00022801"/>
    </source>
</evidence>
<evidence type="ECO:0000313" key="10">
    <source>
        <dbReference type="Proteomes" id="UP001206925"/>
    </source>
</evidence>
<sequence length="469" mass="51739">MQNPISRSIKNLYKLASSTTTTRQATITNQCRPYSLIPMVIEHSSRGERAYDIFSRLLKERIVVINGPISDDTSHVVVAQLLFLESENPSKPINMYLNSPGGAVTAGLAIYDTMQYIRSPINTICLGQAASMASLLLAAGAKGERRSLPNATIMIHQPSGGYSGQAKDITIHTKQINRIWDSLNALYAKHTGQPVDVIQKNMDRDYFMTPQEAKEFGIIDEVIDERPMTLVTDAVGKGPDACSRQHKISSFMSDINLRFVQANDRNMVELWVVENNPISRSIKNLYKLASSTTTTRQATITNQCRPYSLIPMVIEHSSRGERAYDIFSRLLKERIVVINGPISDDTSHVVVAQLLFLESENPSKPINMYLNSPGGAVTAGLAIYDTMQYIRSPINTICLGQAASMASLLLAAGAKGERRSLPNATIMIHQPSGGYSGQAKDMTIHTKQIIRVWDSLNALYAKHTGQPID</sequence>
<dbReference type="GO" id="GO:0009534">
    <property type="term" value="C:chloroplast thylakoid"/>
    <property type="evidence" value="ECO:0007669"/>
    <property type="project" value="UniProtKB-ARBA"/>
</dbReference>
<proteinExistence type="inferred from homology"/>
<dbReference type="GO" id="GO:0006515">
    <property type="term" value="P:protein quality control for misfolded or incompletely synthesized proteins"/>
    <property type="evidence" value="ECO:0007669"/>
    <property type="project" value="TreeGrafter"/>
</dbReference>
<dbReference type="AlphaFoldDB" id="A0AAD5G8Z4"/>
<keyword evidence="4 7" id="KW-0720">Serine protease</keyword>
<dbReference type="NCBIfam" id="NF001368">
    <property type="entry name" value="PRK00277.1"/>
    <property type="match status" value="2"/>
</dbReference>
<gene>
    <name evidence="9" type="ORF">M8C21_015372</name>
</gene>
<dbReference type="PANTHER" id="PTHR10381">
    <property type="entry name" value="ATP-DEPENDENT CLP PROTEASE PROTEOLYTIC SUBUNIT"/>
    <property type="match status" value="1"/>
</dbReference>
<dbReference type="EC" id="3.4.21.92" evidence="7"/>
<evidence type="ECO:0000256" key="4">
    <source>
        <dbReference type="ARBA" id="ARBA00022825"/>
    </source>
</evidence>
<feature type="active site" evidence="5">
    <location>
        <position position="131"/>
    </location>
</feature>
<feature type="active site" evidence="6">
    <location>
        <position position="156"/>
    </location>
</feature>
<dbReference type="InterPro" id="IPR018215">
    <property type="entry name" value="ClpP_Ser_AS"/>
</dbReference>
<dbReference type="PANTHER" id="PTHR10381:SF11">
    <property type="entry name" value="ATP-DEPENDENT CLP PROTEASE PROTEOLYTIC SUBUNIT, MITOCHONDRIAL"/>
    <property type="match status" value="1"/>
</dbReference>
<accession>A0AAD5G8Z4</accession>
<dbReference type="Gene3D" id="3.90.226.10">
    <property type="entry name" value="2-enoyl-CoA Hydratase, Chain A, domain 1"/>
    <property type="match status" value="2"/>
</dbReference>
<dbReference type="Proteomes" id="UP001206925">
    <property type="component" value="Unassembled WGS sequence"/>
</dbReference>
<protein>
    <recommendedName>
        <fullName evidence="8">ATP-dependent Clp protease proteolytic subunit</fullName>
        <ecNumber evidence="7">3.4.21.92</ecNumber>
    </recommendedName>
</protein>
<dbReference type="EMBL" id="JAMZMK010010124">
    <property type="protein sequence ID" value="KAI7732894.1"/>
    <property type="molecule type" value="Genomic_DNA"/>
</dbReference>
<dbReference type="Pfam" id="PF00574">
    <property type="entry name" value="CLP_protease"/>
    <property type="match status" value="2"/>
</dbReference>
<dbReference type="InterPro" id="IPR029045">
    <property type="entry name" value="ClpP/crotonase-like_dom_sf"/>
</dbReference>
<dbReference type="CDD" id="cd07017">
    <property type="entry name" value="S14_ClpP_2"/>
    <property type="match status" value="2"/>
</dbReference>
<dbReference type="InterPro" id="IPR023562">
    <property type="entry name" value="ClpP/TepA"/>
</dbReference>
<dbReference type="GO" id="GO:0004252">
    <property type="term" value="F:serine-type endopeptidase activity"/>
    <property type="evidence" value="ECO:0007669"/>
    <property type="project" value="UniProtKB-EC"/>
</dbReference>
<evidence type="ECO:0000256" key="1">
    <source>
        <dbReference type="ARBA" id="ARBA00007039"/>
    </source>
</evidence>
<keyword evidence="10" id="KW-1185">Reference proteome</keyword>
<dbReference type="GO" id="GO:0009840">
    <property type="term" value="C:chloroplastic endopeptidase Clp complex"/>
    <property type="evidence" value="ECO:0007669"/>
    <property type="project" value="UniProtKB-ARBA"/>
</dbReference>
<keyword evidence="3 7" id="KW-0378">Hydrolase</keyword>
<dbReference type="PROSITE" id="PS00381">
    <property type="entry name" value="CLP_PROTEASE_SER"/>
    <property type="match status" value="2"/>
</dbReference>
<dbReference type="HAMAP" id="MF_00444">
    <property type="entry name" value="ClpP"/>
    <property type="match status" value="1"/>
</dbReference>
<evidence type="ECO:0000256" key="2">
    <source>
        <dbReference type="ARBA" id="ARBA00022670"/>
    </source>
</evidence>
<dbReference type="InterPro" id="IPR033135">
    <property type="entry name" value="ClpP_His_AS"/>
</dbReference>